<dbReference type="GO" id="GO:0004867">
    <property type="term" value="F:serine-type endopeptidase inhibitor activity"/>
    <property type="evidence" value="ECO:0007669"/>
    <property type="project" value="InterPro"/>
</dbReference>
<comment type="caution">
    <text evidence="2">Lacks conserved residue(s) required for the propagation of feature annotation.</text>
</comment>
<evidence type="ECO:0000256" key="4">
    <source>
        <dbReference type="SAM" id="MobiDB-lite"/>
    </source>
</evidence>
<feature type="compositionally biased region" description="Basic and acidic residues" evidence="4">
    <location>
        <begin position="1122"/>
        <end position="1138"/>
    </location>
</feature>
<feature type="region of interest" description="Disordered" evidence="4">
    <location>
        <begin position="1185"/>
        <end position="1221"/>
    </location>
</feature>
<dbReference type="eggNOG" id="KOG4295">
    <property type="taxonomic scope" value="Eukaryota"/>
</dbReference>
<dbReference type="PROSITE" id="PS00280">
    <property type="entry name" value="BPTI_KUNITZ_1"/>
    <property type="match status" value="1"/>
</dbReference>
<dbReference type="Pfam" id="PF04434">
    <property type="entry name" value="SWIM"/>
    <property type="match status" value="1"/>
</dbReference>
<proteinExistence type="predicted"/>
<dbReference type="PANTHER" id="PTHR47456:SF4">
    <property type="entry name" value="SWIM-TYPE DOMAIN-CONTAINING PROTEIN"/>
    <property type="match status" value="1"/>
</dbReference>
<dbReference type="SMART" id="SM00181">
    <property type="entry name" value="EGF"/>
    <property type="match status" value="2"/>
</dbReference>
<dbReference type="Gene3D" id="2.10.25.10">
    <property type="entry name" value="Laminin"/>
    <property type="match status" value="2"/>
</dbReference>
<dbReference type="InterPro" id="IPR036880">
    <property type="entry name" value="Kunitz_BPTI_sf"/>
</dbReference>
<feature type="domain" description="BPTI/Kunitz inhibitor" evidence="6">
    <location>
        <begin position="1735"/>
        <end position="1785"/>
    </location>
</feature>
<dbReference type="InterPro" id="IPR000742">
    <property type="entry name" value="EGF"/>
</dbReference>
<dbReference type="FunFam" id="2.10.25.10:FF:000020">
    <property type="entry name" value="Latent-transforming growth factor beta-binding protein 1"/>
    <property type="match status" value="1"/>
</dbReference>
<dbReference type="InterPro" id="IPR002223">
    <property type="entry name" value="Kunitz_BPTI"/>
</dbReference>
<sequence>MAGNEAPGPPATSCHDRNPEVSFNTLEEFERTRLKVQEETGSTYIKLQKLSANFDEKNVQPSAKKSINWKLKYVEFDGVPFQLVSKAVYGCHQGEDRDKPKKDKRKAEKQQQALEDHGFLRRHRQVQDTKKMDCPVKFTVHYLIRFPDFKIEEDKQSAKDKVSKALKEALAKDPSAVKAVWEYRTRFPAMDDHRNHPTVGMVAELSQPVDDRIRQQVEKITEGGAKTVSEVKHHLSTFITNELFRGETPPPTTQRKYYPTDRDLWNIMAKVNDSTRNSSQDQANLQILSTRWARQEDCKVKFRPSEVLEDERTVDIREALQVFKDWNPEWNPSHFMVDFCEAEIGALEEEFQDAKVLLCDFHREKAWVEWVRKREHGVSHVQATVLNLLRDIAAAGTTEEYERCLSLLRESEVWKENERLLAWFSNKWLKCTKRWVQAFKDEDLKVAIYTNNGVERQNETLKYSHLDGRKRRSLTEMITVVVTDFLATAYRKYIQLNVAYSSCYRKYHTDLPTYLKDRPRGVVLHIMARLQEAQSYEQDDIVSIGPGIFQVKSSSKRSQQHTVNFGATSTNMPSCTCRDWLKHKLPCKHFCSVFNLQQEWGWEKLSAVYRDNPLFSLDSTLLSSSSSTCTSSETDDSSSPSLTSTADPPPPSPTPSPAVHGELPVSKPKRSKQLQRECASLLKEMTNITYNLQDELYLTSMKEQLSCLLEEMVGHSAHDGTFRVRSPQKRKRKMTDSHALPTLPPKHPYSKRVGHHADMMKSAFWVDVSLDDNMEKEQELETTVVADIEEELETTVVADIEDAETTEKDEEEWLKINNIQLTEEDRKLLQQDEWLNDKHMNCSQGLIKKEYPCIDGLRDTVVLQAGQQQDPIPAPNDCIQIHSIGQHWVVSTTVGGGTGVTVFDSLSPSMNAELHGTLPEKIVVKDRDRGEWQPKSGQPVFCSEHYPHYSCCPHDYQADFQQVNYELLTNVASTECAHMLGKLQCARCSPVSWYLFNAGDTLNPDQRSRTLPIMCSDFCYQFYEACQGSIRGLFDDMNIDQFCATNSAPKGTPCFPNHSHHLHPKGTDKKPSYQRPPTVVMSQHSKVKARKDFTPEEWEKYSKYTSEEVDSAESVEKNKFDWSVEEPEKKPTAEKEYTKPVPDGPVDMAVKEREETETKDSVNLAEVLAAKQFQQLKPMEFPMPQDRKVKKTDPPKMKAKKLPPQEKFGGAGGTEFFDVPDDMDLPNADWTDDVFEPGVKKEIVKEKPDVLSNKPMSDCLCVKEVASGLRNPVAAIPSIDHTHRLFIVQQAGVVKVMTPDGRIQKEPFINIEQEVLSGSKMGDERGLLSMAFHPEFKYNGKVYMSYSVDKGSWDDTPRDHVMRITEFTVTRRNPNRLDPTTERIILEIPWPNPYSLSGQLLFGKDGFLYLFLGNGGISEEDEENYDGLSDFLGSILRIDLDTDYCQSLYAIPGDNPFYNSTYMPWEVFAFGFDNPWRCTFDMERIICGDAANNKKDTEKIYLVNRGMDHAQDVTPIYEYPAGANSAVIGGFVYRGCQAPRLYGKYIFGEHSYEFGKLKFLEEDPETVTWEEGDLCLGGEGVCTGDLQGSVQGSLLSFGRDESGELYLLTSETVHAKKWGGHIYKLVDPRRKEDPPECKQLLRKPAPPLSHCAKHCHHGHCTASDICCCHDGYMGENCKIALCDPPCANGGTCVKPNQCLCDIGFTGHTCTELDTPEDPKVIPDKRNNIKDVPPECLQPALTGPCKALFWAWHYDRVTQDCEQFVYGGCGGNKNNFKTRQDCLNFCIGK</sequence>
<dbReference type="STRING" id="7739.C3XWD3"/>
<feature type="compositionally biased region" description="Pro residues" evidence="4">
    <location>
        <begin position="647"/>
        <end position="656"/>
    </location>
</feature>
<name>C3XWD3_BRAFL</name>
<dbReference type="SUPFAM" id="SSF50952">
    <property type="entry name" value="Soluble quinoprotein glucose dehydrogenase"/>
    <property type="match status" value="1"/>
</dbReference>
<feature type="region of interest" description="Disordered" evidence="4">
    <location>
        <begin position="92"/>
        <end position="118"/>
    </location>
</feature>
<feature type="region of interest" description="Disordered" evidence="4">
    <location>
        <begin position="723"/>
        <end position="749"/>
    </location>
</feature>
<evidence type="ECO:0000259" key="5">
    <source>
        <dbReference type="PROSITE" id="PS50026"/>
    </source>
</evidence>
<dbReference type="EMBL" id="GG666471">
    <property type="protein sequence ID" value="EEN67667.1"/>
    <property type="molecule type" value="Genomic_DNA"/>
</dbReference>
<organism>
    <name type="scientific">Branchiostoma floridae</name>
    <name type="common">Florida lancelet</name>
    <name type="synonym">Amphioxus</name>
    <dbReference type="NCBI Taxonomy" id="7739"/>
    <lineage>
        <taxon>Eukaryota</taxon>
        <taxon>Metazoa</taxon>
        <taxon>Chordata</taxon>
        <taxon>Cephalochordata</taxon>
        <taxon>Leptocardii</taxon>
        <taxon>Amphioxiformes</taxon>
        <taxon>Branchiostomatidae</taxon>
        <taxon>Branchiostoma</taxon>
    </lineage>
</organism>
<feature type="domain" description="SWIM-type" evidence="7">
    <location>
        <begin position="561"/>
        <end position="598"/>
    </location>
</feature>
<dbReference type="CDD" id="cd00109">
    <property type="entry name" value="Kunitz-type"/>
    <property type="match status" value="1"/>
</dbReference>
<keyword evidence="3" id="KW-0863">Zinc-finger</keyword>
<dbReference type="InterPro" id="IPR007527">
    <property type="entry name" value="Znf_SWIM"/>
</dbReference>
<dbReference type="InterPro" id="IPR020901">
    <property type="entry name" value="Prtase_inh_Kunz-CS"/>
</dbReference>
<keyword evidence="1 2" id="KW-1015">Disulfide bond</keyword>
<feature type="disulfide bond" evidence="2">
    <location>
        <begin position="1700"/>
        <end position="1709"/>
    </location>
</feature>
<dbReference type="InterPro" id="IPR011041">
    <property type="entry name" value="Quinoprot_gluc/sorb_DH_b-prop"/>
</dbReference>
<accession>C3XWD3</accession>
<protein>
    <submittedName>
        <fullName evidence="8">Hedgehog interacting protein-like protein</fullName>
    </submittedName>
</protein>
<evidence type="ECO:0000259" key="7">
    <source>
        <dbReference type="PROSITE" id="PS50966"/>
    </source>
</evidence>
<dbReference type="SUPFAM" id="SSF57362">
    <property type="entry name" value="BPTI-like"/>
    <property type="match status" value="1"/>
</dbReference>
<dbReference type="PROSITE" id="PS01186">
    <property type="entry name" value="EGF_2"/>
    <property type="match status" value="1"/>
</dbReference>
<evidence type="ECO:0000256" key="2">
    <source>
        <dbReference type="PROSITE-ProRule" id="PRU00076"/>
    </source>
</evidence>
<feature type="region of interest" description="Disordered" evidence="4">
    <location>
        <begin position="623"/>
        <end position="674"/>
    </location>
</feature>
<dbReference type="PROSITE" id="PS50279">
    <property type="entry name" value="BPTI_KUNITZ_2"/>
    <property type="match status" value="1"/>
</dbReference>
<dbReference type="FunFam" id="4.10.410.10:FF:000020">
    <property type="entry name" value="Collagen, type VI, alpha 3"/>
    <property type="match status" value="1"/>
</dbReference>
<dbReference type="GO" id="GO:0008270">
    <property type="term" value="F:zinc ion binding"/>
    <property type="evidence" value="ECO:0007669"/>
    <property type="project" value="UniProtKB-KW"/>
</dbReference>
<evidence type="ECO:0000313" key="8">
    <source>
        <dbReference type="EMBL" id="EEN67667.1"/>
    </source>
</evidence>
<dbReference type="Gene3D" id="4.10.410.10">
    <property type="entry name" value="Pancreatic trypsin inhibitor Kunitz domain"/>
    <property type="match status" value="1"/>
</dbReference>
<feature type="domain" description="EGF-like" evidence="5">
    <location>
        <begin position="1678"/>
        <end position="1710"/>
    </location>
</feature>
<reference evidence="8" key="1">
    <citation type="journal article" date="2008" name="Nature">
        <title>The amphioxus genome and the evolution of the chordate karyotype.</title>
        <authorList>
            <consortium name="US DOE Joint Genome Institute (JGI-PGF)"/>
            <person name="Putnam N.H."/>
            <person name="Butts T."/>
            <person name="Ferrier D.E.K."/>
            <person name="Furlong R.F."/>
            <person name="Hellsten U."/>
            <person name="Kawashima T."/>
            <person name="Robinson-Rechavi M."/>
            <person name="Shoguchi E."/>
            <person name="Terry A."/>
            <person name="Yu J.-K."/>
            <person name="Benito-Gutierrez E.L."/>
            <person name="Dubchak I."/>
            <person name="Garcia-Fernandez J."/>
            <person name="Gibson-Brown J.J."/>
            <person name="Grigoriev I.V."/>
            <person name="Horton A.C."/>
            <person name="de Jong P.J."/>
            <person name="Jurka J."/>
            <person name="Kapitonov V.V."/>
            <person name="Kohara Y."/>
            <person name="Kuroki Y."/>
            <person name="Lindquist E."/>
            <person name="Lucas S."/>
            <person name="Osoegawa K."/>
            <person name="Pennacchio L.A."/>
            <person name="Salamov A.A."/>
            <person name="Satou Y."/>
            <person name="Sauka-Spengler T."/>
            <person name="Schmutz J."/>
            <person name="Shin-I T."/>
            <person name="Toyoda A."/>
            <person name="Bronner-Fraser M."/>
            <person name="Fujiyama A."/>
            <person name="Holland L.Z."/>
            <person name="Holland P.W.H."/>
            <person name="Satoh N."/>
            <person name="Rokhsar D.S."/>
        </authorList>
    </citation>
    <scope>NUCLEOTIDE SEQUENCE [LARGE SCALE GENOMIC DNA]</scope>
    <source>
        <strain evidence="8">S238N-H82</strain>
        <tissue evidence="8">Testes</tissue>
    </source>
</reference>
<dbReference type="PANTHER" id="PTHR47456">
    <property type="entry name" value="PHD-TYPE DOMAIN-CONTAINING PROTEIN"/>
    <property type="match status" value="1"/>
</dbReference>
<dbReference type="PROSITE" id="PS50966">
    <property type="entry name" value="ZF_SWIM"/>
    <property type="match status" value="1"/>
</dbReference>
<dbReference type="Pfam" id="PF15299">
    <property type="entry name" value="ALS2CR8"/>
    <property type="match status" value="1"/>
</dbReference>
<evidence type="ECO:0000256" key="1">
    <source>
        <dbReference type="ARBA" id="ARBA00023157"/>
    </source>
</evidence>
<keyword evidence="3" id="KW-0862">Zinc</keyword>
<keyword evidence="2" id="KW-0245">EGF-like domain</keyword>
<dbReference type="PROSITE" id="PS00022">
    <property type="entry name" value="EGF_1"/>
    <property type="match status" value="1"/>
</dbReference>
<dbReference type="InterPro" id="IPR012938">
    <property type="entry name" value="Glc/Sorbosone_DH"/>
</dbReference>
<evidence type="ECO:0000259" key="6">
    <source>
        <dbReference type="PROSITE" id="PS50279"/>
    </source>
</evidence>
<feature type="compositionally biased region" description="Basic and acidic residues" evidence="4">
    <location>
        <begin position="1185"/>
        <end position="1196"/>
    </location>
</feature>
<feature type="region of interest" description="Disordered" evidence="4">
    <location>
        <begin position="1054"/>
        <end position="1087"/>
    </location>
</feature>
<dbReference type="SMART" id="SM00131">
    <property type="entry name" value="KU"/>
    <property type="match status" value="1"/>
</dbReference>
<gene>
    <name evidence="8" type="ORF">BRAFLDRAFT_117107</name>
</gene>
<feature type="region of interest" description="Disordered" evidence="4">
    <location>
        <begin position="1122"/>
        <end position="1146"/>
    </location>
</feature>
<dbReference type="PRINTS" id="PR00759">
    <property type="entry name" value="BASICPTASE"/>
</dbReference>
<feature type="compositionally biased region" description="Basic and acidic residues" evidence="4">
    <location>
        <begin position="93"/>
        <end position="118"/>
    </location>
</feature>
<dbReference type="InterPro" id="IPR029309">
    <property type="entry name" value="CaRF"/>
</dbReference>
<feature type="disulfide bond" evidence="2">
    <location>
        <begin position="1682"/>
        <end position="1692"/>
    </location>
</feature>
<dbReference type="GO" id="GO:0003700">
    <property type="term" value="F:DNA-binding transcription factor activity"/>
    <property type="evidence" value="ECO:0007669"/>
    <property type="project" value="InterPro"/>
</dbReference>
<dbReference type="Gene3D" id="2.120.10.30">
    <property type="entry name" value="TolB, C-terminal domain"/>
    <property type="match status" value="1"/>
</dbReference>
<keyword evidence="3" id="KW-0479">Metal-binding</keyword>
<dbReference type="Pfam" id="PF07995">
    <property type="entry name" value="GSDH"/>
    <property type="match status" value="1"/>
</dbReference>
<dbReference type="CDD" id="cd00054">
    <property type="entry name" value="EGF_CA"/>
    <property type="match status" value="1"/>
</dbReference>
<dbReference type="PROSITE" id="PS50026">
    <property type="entry name" value="EGF_3"/>
    <property type="match status" value="1"/>
</dbReference>
<evidence type="ECO:0000256" key="3">
    <source>
        <dbReference type="PROSITE-ProRule" id="PRU00325"/>
    </source>
</evidence>
<dbReference type="InParanoid" id="C3XWD3"/>
<dbReference type="Pfam" id="PF00014">
    <property type="entry name" value="Kunitz_BPTI"/>
    <property type="match status" value="1"/>
</dbReference>
<feature type="region of interest" description="Disordered" evidence="4">
    <location>
        <begin position="1"/>
        <end position="20"/>
    </location>
</feature>
<feature type="compositionally biased region" description="Low complexity" evidence="4">
    <location>
        <begin position="623"/>
        <end position="646"/>
    </location>
</feature>
<dbReference type="InterPro" id="IPR011042">
    <property type="entry name" value="6-blade_b-propeller_TolB-like"/>
</dbReference>